<dbReference type="EMBL" id="JACHMY010000001">
    <property type="protein sequence ID" value="MBB5836343.1"/>
    <property type="molecule type" value="Genomic_DNA"/>
</dbReference>
<keyword evidence="3" id="KW-1185">Reference proteome</keyword>
<dbReference type="AlphaFoldDB" id="A0A7W9MUU4"/>
<organism evidence="2 3">
    <name type="scientific">Kribbella italica</name>
    <dbReference type="NCBI Taxonomy" id="1540520"/>
    <lineage>
        <taxon>Bacteria</taxon>
        <taxon>Bacillati</taxon>
        <taxon>Actinomycetota</taxon>
        <taxon>Actinomycetes</taxon>
        <taxon>Propionibacteriales</taxon>
        <taxon>Kribbellaceae</taxon>
        <taxon>Kribbella</taxon>
    </lineage>
</organism>
<evidence type="ECO:0000313" key="2">
    <source>
        <dbReference type="EMBL" id="MBB5836343.1"/>
    </source>
</evidence>
<dbReference type="RefSeq" id="WP_184795870.1">
    <property type="nucleotide sequence ID" value="NZ_JACHMY010000001.1"/>
</dbReference>
<sequence length="316" mass="34536">MNGRLAVVAAARGGWFGRSDAIEAGYSDAEIAQRVRAGRWTRLCRGAYAEADAGVWSMPPWEREAWMHTRVAKAYFRRLNGRAVISHQSALVLHGLEISDLDLRRVHLTNLSGPGRSGRRVCQHVAEPPISAVVSIGEVQLTSGPRAVIETIHSTSYPVAVSVVDAALRERLATADELFESVRLFGRRRGVLAAARAVAFGDGLSESVGESRMRVLLADLGLPEPTLQAVITDRSGGFVARVDFLLAAYGVVVEFDGTGKYAGREALVAEKLREDRIRELGYEVVRATWSDLSSPTAFATRLHRAIDRATPSWSRY</sequence>
<accession>A0A7W9MUU4</accession>
<reference evidence="2 3" key="1">
    <citation type="submission" date="2020-08" db="EMBL/GenBank/DDBJ databases">
        <title>Sequencing the genomes of 1000 actinobacteria strains.</title>
        <authorList>
            <person name="Klenk H.-P."/>
        </authorList>
    </citation>
    <scope>NUCLEOTIDE SEQUENCE [LARGE SCALE GENOMIC DNA]</scope>
    <source>
        <strain evidence="2 3">DSM 28967</strain>
    </source>
</reference>
<dbReference type="InterPro" id="IPR025159">
    <property type="entry name" value="AbiEi_N"/>
</dbReference>
<evidence type="ECO:0000259" key="1">
    <source>
        <dbReference type="Pfam" id="PF13338"/>
    </source>
</evidence>
<dbReference type="Pfam" id="PF13338">
    <property type="entry name" value="AbiEi_4"/>
    <property type="match status" value="1"/>
</dbReference>
<comment type="caution">
    <text evidence="2">The sequence shown here is derived from an EMBL/GenBank/DDBJ whole genome shotgun (WGS) entry which is preliminary data.</text>
</comment>
<feature type="domain" description="AbiEi antitoxin N-terminal" evidence="1">
    <location>
        <begin position="8"/>
        <end position="50"/>
    </location>
</feature>
<proteinExistence type="predicted"/>
<evidence type="ECO:0000313" key="3">
    <source>
        <dbReference type="Proteomes" id="UP000549971"/>
    </source>
</evidence>
<gene>
    <name evidence="2" type="ORF">HDA39_003077</name>
</gene>
<protein>
    <recommendedName>
        <fullName evidence="1">AbiEi antitoxin N-terminal domain-containing protein</fullName>
    </recommendedName>
</protein>
<dbReference type="Proteomes" id="UP000549971">
    <property type="component" value="Unassembled WGS sequence"/>
</dbReference>
<name>A0A7W9MUU4_9ACTN</name>